<evidence type="ECO:0000313" key="6">
    <source>
        <dbReference type="EMBL" id="QTX31491.1"/>
    </source>
</evidence>
<proteinExistence type="predicted"/>
<accession>A0A9Q7ANR5</accession>
<gene>
    <name evidence="6" type="primary">flgA</name>
    <name evidence="6" type="ORF">KAR29_08940</name>
</gene>
<evidence type="ECO:0000256" key="1">
    <source>
        <dbReference type="ARBA" id="ARBA00004418"/>
    </source>
</evidence>
<sequence>MRAPLRLAPLLLALLLAAGAAWAADLSIEIPASVQARGGVVSLGEVAALGGDAELVRVVSGLTVHPDRQGRLTRKDVIDALQEAGIGGIRLRIVMAESVSVAGAGTTAGLVKALVGWPWGLEASPVDLPRGARIAAGQTVQIGEASVTLRLRLPDGGERALPVRLRWFQPAPVATRPLKKGDVLREGDLFLRTVERDSLRDIPFSLEGLLGSRLARDVPAGSALTRGDFETLPLVERRDRVILRARSGSLVVVASAQALDSGALGETVRVRNMESRVVVEAVVVGPGVVEAR</sequence>
<evidence type="ECO:0000313" key="7">
    <source>
        <dbReference type="Proteomes" id="UP000671879"/>
    </source>
</evidence>
<evidence type="ECO:0000259" key="5">
    <source>
        <dbReference type="SMART" id="SM00858"/>
    </source>
</evidence>
<dbReference type="Gene3D" id="2.30.30.760">
    <property type="match status" value="1"/>
</dbReference>
<dbReference type="Gene3D" id="3.90.1210.10">
    <property type="entry name" value="Antifreeze-like/N-acetylneuraminic acid synthase C-terminal domain"/>
    <property type="match status" value="1"/>
</dbReference>
<dbReference type="PANTHER" id="PTHR36307:SF1">
    <property type="entry name" value="FLAGELLA BASAL BODY P-RING FORMATION PROTEIN FLGA"/>
    <property type="match status" value="1"/>
</dbReference>
<dbReference type="KEGG" id="aram:KAR29_08940"/>
<keyword evidence="3" id="KW-0574">Periplasm</keyword>
<comment type="subcellular location">
    <subcellularLocation>
        <location evidence="1">Periplasm</location>
    </subcellularLocation>
</comment>
<dbReference type="SMART" id="SM00858">
    <property type="entry name" value="SAF"/>
    <property type="match status" value="1"/>
</dbReference>
<evidence type="ECO:0000256" key="2">
    <source>
        <dbReference type="ARBA" id="ARBA00022729"/>
    </source>
</evidence>
<dbReference type="AlphaFoldDB" id="A0A9Q7ANR5"/>
<dbReference type="GO" id="GO:0042597">
    <property type="term" value="C:periplasmic space"/>
    <property type="evidence" value="ECO:0007669"/>
    <property type="project" value="UniProtKB-SubCell"/>
</dbReference>
<keyword evidence="6" id="KW-0282">Flagellum</keyword>
<reference evidence="7" key="1">
    <citation type="submission" date="2021-04" db="EMBL/GenBank/DDBJ databases">
        <title>A novel Synergistetes isolate from a pyrite-forming mixed culture.</title>
        <authorList>
            <person name="Bunk B."/>
            <person name="Sproer C."/>
            <person name="Spring S."/>
            <person name="Pester M."/>
        </authorList>
    </citation>
    <scope>NUCLEOTIDE SEQUENCE [LARGE SCALE GENOMIC DNA]</scope>
    <source>
        <strain evidence="7">J.5.4.2-T.3.5.2</strain>
    </source>
</reference>
<dbReference type="Proteomes" id="UP000671879">
    <property type="component" value="Chromosome"/>
</dbReference>
<dbReference type="InterPro" id="IPR039246">
    <property type="entry name" value="Flagellar_FlgA"/>
</dbReference>
<evidence type="ECO:0000256" key="4">
    <source>
        <dbReference type="SAM" id="SignalP"/>
    </source>
</evidence>
<organism evidence="6 7">
    <name type="scientific">Aminithiophilus ramosus</name>
    <dbReference type="NCBI Taxonomy" id="3029084"/>
    <lineage>
        <taxon>Bacteria</taxon>
        <taxon>Thermotogati</taxon>
        <taxon>Synergistota</taxon>
        <taxon>Synergistia</taxon>
        <taxon>Synergistales</taxon>
        <taxon>Aminithiophilaceae</taxon>
        <taxon>Aminithiophilus</taxon>
    </lineage>
</organism>
<name>A0A9Q7ANR5_9BACT</name>
<keyword evidence="2 4" id="KW-0732">Signal</keyword>
<dbReference type="GO" id="GO:0044780">
    <property type="term" value="P:bacterial-type flagellum assembly"/>
    <property type="evidence" value="ECO:0007669"/>
    <property type="project" value="InterPro"/>
</dbReference>
<dbReference type="EMBL" id="CP072943">
    <property type="protein sequence ID" value="QTX31491.1"/>
    <property type="molecule type" value="Genomic_DNA"/>
</dbReference>
<feature type="signal peptide" evidence="4">
    <location>
        <begin position="1"/>
        <end position="23"/>
    </location>
</feature>
<protein>
    <submittedName>
        <fullName evidence="6">Flagellar basal body P-ring formation protein FlgA</fullName>
    </submittedName>
</protein>
<feature type="chain" id="PRO_5040143122" evidence="4">
    <location>
        <begin position="24"/>
        <end position="292"/>
    </location>
</feature>
<dbReference type="CDD" id="cd11614">
    <property type="entry name" value="SAF_CpaB_FlgA_like"/>
    <property type="match status" value="1"/>
</dbReference>
<dbReference type="InterPro" id="IPR017585">
    <property type="entry name" value="SAF_FlgA"/>
</dbReference>
<dbReference type="PANTHER" id="PTHR36307">
    <property type="entry name" value="FLAGELLA BASAL BODY P-RING FORMATION PROTEIN FLGA"/>
    <property type="match status" value="1"/>
</dbReference>
<feature type="domain" description="SAF" evidence="5">
    <location>
        <begin position="169"/>
        <end position="230"/>
    </location>
</feature>
<keyword evidence="7" id="KW-1185">Reference proteome</keyword>
<dbReference type="RefSeq" id="WP_274372657.1">
    <property type="nucleotide sequence ID" value="NZ_CP072943.1"/>
</dbReference>
<dbReference type="InterPro" id="IPR013974">
    <property type="entry name" value="SAF"/>
</dbReference>
<keyword evidence="6" id="KW-0966">Cell projection</keyword>
<dbReference type="Pfam" id="PF13144">
    <property type="entry name" value="ChapFlgA"/>
    <property type="match status" value="1"/>
</dbReference>
<keyword evidence="6" id="KW-0969">Cilium</keyword>
<dbReference type="NCBIfam" id="TIGR03170">
    <property type="entry name" value="flgA_cterm"/>
    <property type="match status" value="1"/>
</dbReference>
<evidence type="ECO:0000256" key="3">
    <source>
        <dbReference type="ARBA" id="ARBA00022764"/>
    </source>
</evidence>